<dbReference type="Proteomes" id="UP001501195">
    <property type="component" value="Unassembled WGS sequence"/>
</dbReference>
<dbReference type="Pfam" id="PF13671">
    <property type="entry name" value="AAA_33"/>
    <property type="match status" value="1"/>
</dbReference>
<gene>
    <name evidence="1" type="ORF">GCM10023225_13840</name>
</gene>
<organism evidence="1 2">
    <name type="scientific">Kineococcus glutinatus</name>
    <dbReference type="NCBI Taxonomy" id="1070872"/>
    <lineage>
        <taxon>Bacteria</taxon>
        <taxon>Bacillati</taxon>
        <taxon>Actinomycetota</taxon>
        <taxon>Actinomycetes</taxon>
        <taxon>Kineosporiales</taxon>
        <taxon>Kineosporiaceae</taxon>
        <taxon>Kineococcus</taxon>
    </lineage>
</organism>
<dbReference type="SUPFAM" id="SSF52540">
    <property type="entry name" value="P-loop containing nucleoside triphosphate hydrolases"/>
    <property type="match status" value="1"/>
</dbReference>
<dbReference type="InterPro" id="IPR027417">
    <property type="entry name" value="P-loop_NTPase"/>
</dbReference>
<comment type="caution">
    <text evidence="1">The sequence shown here is derived from an EMBL/GenBank/DDBJ whole genome shotgun (WGS) entry which is preliminary data.</text>
</comment>
<protein>
    <recommendedName>
        <fullName evidence="3">Shikimate kinase</fullName>
    </recommendedName>
</protein>
<keyword evidence="2" id="KW-1185">Reference proteome</keyword>
<proteinExistence type="predicted"/>
<reference evidence="2" key="1">
    <citation type="journal article" date="2019" name="Int. J. Syst. Evol. Microbiol.">
        <title>The Global Catalogue of Microorganisms (GCM) 10K type strain sequencing project: providing services to taxonomists for standard genome sequencing and annotation.</title>
        <authorList>
            <consortium name="The Broad Institute Genomics Platform"/>
            <consortium name="The Broad Institute Genome Sequencing Center for Infectious Disease"/>
            <person name="Wu L."/>
            <person name="Ma J."/>
        </authorList>
    </citation>
    <scope>NUCLEOTIDE SEQUENCE [LARGE SCALE GENOMIC DNA]</scope>
    <source>
        <strain evidence="2">JCM 18126</strain>
    </source>
</reference>
<sequence length="208" mass="21953">MITRGGVCGIAGAPLSPSLPECGRLQAVTGIVVLLAGPAGAGKSTLAEGWCATRRLAAHVDVDQVWGLVRQGRVDRGDVHDPEQPVQWLAAVRATCALARSLAESGADVVVTDVLRPSDARGVWEPALRGLPVRLVAVLPSLSTCLQRAAGRGRDVPEALVRLQYEASRRWDAERQLDTTGQEVPQSVEALLRLLADPASGWPEPAAP</sequence>
<evidence type="ECO:0000313" key="2">
    <source>
        <dbReference type="Proteomes" id="UP001501195"/>
    </source>
</evidence>
<dbReference type="Gene3D" id="3.40.50.300">
    <property type="entry name" value="P-loop containing nucleotide triphosphate hydrolases"/>
    <property type="match status" value="1"/>
</dbReference>
<name>A0ABP9HM05_9ACTN</name>
<dbReference type="EMBL" id="BAABIL010000180">
    <property type="protein sequence ID" value="GAA4973764.1"/>
    <property type="molecule type" value="Genomic_DNA"/>
</dbReference>
<evidence type="ECO:0008006" key="3">
    <source>
        <dbReference type="Google" id="ProtNLM"/>
    </source>
</evidence>
<accession>A0ABP9HM05</accession>
<evidence type="ECO:0000313" key="1">
    <source>
        <dbReference type="EMBL" id="GAA4973764.1"/>
    </source>
</evidence>